<dbReference type="CDD" id="cd02440">
    <property type="entry name" value="AdoMet_MTases"/>
    <property type="match status" value="1"/>
</dbReference>
<dbReference type="Gene3D" id="3.40.50.150">
    <property type="entry name" value="Vaccinia Virus protein VP39"/>
    <property type="match status" value="1"/>
</dbReference>
<evidence type="ECO:0000313" key="6">
    <source>
        <dbReference type="Proteomes" id="UP000001137"/>
    </source>
</evidence>
<comment type="similarity">
    <text evidence="1">Belongs to the methyltransferase superfamily.</text>
</comment>
<dbReference type="InterPro" id="IPR029063">
    <property type="entry name" value="SAM-dependent_MTases_sf"/>
</dbReference>
<protein>
    <submittedName>
        <fullName evidence="5">Methyltransferase type 11</fullName>
    </submittedName>
</protein>
<accession>A8ME04</accession>
<feature type="domain" description="Methyltransferase type 11" evidence="4">
    <location>
        <begin position="33"/>
        <end position="125"/>
    </location>
</feature>
<evidence type="ECO:0000259" key="4">
    <source>
        <dbReference type="Pfam" id="PF08241"/>
    </source>
</evidence>
<dbReference type="InterPro" id="IPR051052">
    <property type="entry name" value="Diverse_substrate_MTase"/>
</dbReference>
<dbReference type="KEGG" id="cma:Cmaq_1183"/>
<name>A8ME04_CALMQ</name>
<dbReference type="eggNOG" id="arCOG02702">
    <property type="taxonomic scope" value="Archaea"/>
</dbReference>
<dbReference type="PANTHER" id="PTHR44942">
    <property type="entry name" value="METHYLTRANSF_11 DOMAIN-CONTAINING PROTEIN"/>
    <property type="match status" value="1"/>
</dbReference>
<dbReference type="HOGENOM" id="CLU_037990_16_1_2"/>
<evidence type="ECO:0000256" key="2">
    <source>
        <dbReference type="ARBA" id="ARBA00022603"/>
    </source>
</evidence>
<organism evidence="5 6">
    <name type="scientific">Caldivirga maquilingensis (strain ATCC 700844 / DSM 13496 / JCM 10307 / IC-167)</name>
    <dbReference type="NCBI Taxonomy" id="397948"/>
    <lineage>
        <taxon>Archaea</taxon>
        <taxon>Thermoproteota</taxon>
        <taxon>Thermoprotei</taxon>
        <taxon>Thermoproteales</taxon>
        <taxon>Thermoproteaceae</taxon>
        <taxon>Caldivirga</taxon>
    </lineage>
</organism>
<dbReference type="RefSeq" id="WP_012186229.1">
    <property type="nucleotide sequence ID" value="NC_009954.1"/>
</dbReference>
<dbReference type="Pfam" id="PF08241">
    <property type="entry name" value="Methyltransf_11"/>
    <property type="match status" value="1"/>
</dbReference>
<dbReference type="Proteomes" id="UP000001137">
    <property type="component" value="Chromosome"/>
</dbReference>
<keyword evidence="3 5" id="KW-0808">Transferase</keyword>
<dbReference type="OrthoDB" id="1018at2157"/>
<proteinExistence type="inferred from homology"/>
<sequence length="179" mass="19971">MRRMHHHLHHGYVSDEVIDLITSNTPQNGVAADLGCGSGRFCPILLRKASKVYCVDVDEYAIKMAKDYVKDERAVFLNEDASSTSIPSGTVDLVIMVNSFHDMEDKSKVASEIGRILKPGGLAIIIESKPGLSIPGPPPWIRMKPEDVLKYFNSQYFKPIEVKDLGNFNAIIIRRTLTK</sequence>
<dbReference type="AlphaFoldDB" id="A8ME04"/>
<keyword evidence="2 5" id="KW-0489">Methyltransferase</keyword>
<reference evidence="5 6" key="1">
    <citation type="submission" date="2007-10" db="EMBL/GenBank/DDBJ databases">
        <title>Complete sequence of Caldivirga maquilingensis IC-167.</title>
        <authorList>
            <consortium name="US DOE Joint Genome Institute"/>
            <person name="Copeland A."/>
            <person name="Lucas S."/>
            <person name="Lapidus A."/>
            <person name="Barry K."/>
            <person name="Glavina del Rio T."/>
            <person name="Dalin E."/>
            <person name="Tice H."/>
            <person name="Pitluck S."/>
            <person name="Saunders E."/>
            <person name="Brettin T."/>
            <person name="Bruce D."/>
            <person name="Detter J.C."/>
            <person name="Han C."/>
            <person name="Schmutz J."/>
            <person name="Larimer F."/>
            <person name="Land M."/>
            <person name="Hauser L."/>
            <person name="Kyrpides N."/>
            <person name="Ivanova N."/>
            <person name="Biddle J.F."/>
            <person name="Zhang Z."/>
            <person name="Fitz-Gibbon S.T."/>
            <person name="Lowe T.M."/>
            <person name="Saltikov C."/>
            <person name="House C.H."/>
            <person name="Richardson P."/>
        </authorList>
    </citation>
    <scope>NUCLEOTIDE SEQUENCE [LARGE SCALE GENOMIC DNA]</scope>
    <source>
        <strain evidence="6">ATCC 700844 / DSM 13496 / JCM 10307 / IC-167</strain>
    </source>
</reference>
<dbReference type="InterPro" id="IPR013216">
    <property type="entry name" value="Methyltransf_11"/>
</dbReference>
<dbReference type="SUPFAM" id="SSF53335">
    <property type="entry name" value="S-adenosyl-L-methionine-dependent methyltransferases"/>
    <property type="match status" value="1"/>
</dbReference>
<evidence type="ECO:0000256" key="3">
    <source>
        <dbReference type="ARBA" id="ARBA00022679"/>
    </source>
</evidence>
<gene>
    <name evidence="5" type="ordered locus">Cmaq_1183</name>
</gene>
<dbReference type="GeneID" id="5709282"/>
<dbReference type="EMBL" id="CP000852">
    <property type="protein sequence ID" value="ABW02010.1"/>
    <property type="molecule type" value="Genomic_DNA"/>
</dbReference>
<dbReference type="GO" id="GO:0008757">
    <property type="term" value="F:S-adenosylmethionine-dependent methyltransferase activity"/>
    <property type="evidence" value="ECO:0007669"/>
    <property type="project" value="InterPro"/>
</dbReference>
<evidence type="ECO:0000313" key="5">
    <source>
        <dbReference type="EMBL" id="ABW02010.1"/>
    </source>
</evidence>
<keyword evidence="6" id="KW-1185">Reference proteome</keyword>
<dbReference type="STRING" id="397948.Cmaq_1183"/>
<dbReference type="PANTHER" id="PTHR44942:SF4">
    <property type="entry name" value="METHYLTRANSFERASE TYPE 11 DOMAIN-CONTAINING PROTEIN"/>
    <property type="match status" value="1"/>
</dbReference>
<evidence type="ECO:0000256" key="1">
    <source>
        <dbReference type="ARBA" id="ARBA00008361"/>
    </source>
</evidence>
<dbReference type="GO" id="GO:0032259">
    <property type="term" value="P:methylation"/>
    <property type="evidence" value="ECO:0007669"/>
    <property type="project" value="UniProtKB-KW"/>
</dbReference>